<reference evidence="1" key="2">
    <citation type="submission" date="2023-02" db="EMBL/GenBank/DDBJ databases">
        <authorList>
            <person name="Swenson N.G."/>
            <person name="Wegrzyn J.L."/>
            <person name="Mcevoy S.L."/>
        </authorList>
    </citation>
    <scope>NUCLEOTIDE SEQUENCE</scope>
    <source>
        <strain evidence="1">91603</strain>
        <tissue evidence="1">Leaf</tissue>
    </source>
</reference>
<accession>A0AAD5I7L7</accession>
<dbReference type="Proteomes" id="UP001064489">
    <property type="component" value="Chromosome 11"/>
</dbReference>
<gene>
    <name evidence="1" type="ORF">LWI28_003930</name>
</gene>
<name>A0AAD5I7L7_ACENE</name>
<dbReference type="EMBL" id="JAJSOW010000108">
    <property type="protein sequence ID" value="KAI9152976.1"/>
    <property type="molecule type" value="Genomic_DNA"/>
</dbReference>
<evidence type="ECO:0000313" key="1">
    <source>
        <dbReference type="EMBL" id="KAI9152976.1"/>
    </source>
</evidence>
<evidence type="ECO:0000313" key="2">
    <source>
        <dbReference type="Proteomes" id="UP001064489"/>
    </source>
</evidence>
<protein>
    <submittedName>
        <fullName evidence="1">Uncharacterized protein</fullName>
    </submittedName>
</protein>
<sequence length="167" mass="19220">MRRRKRRKRRKRRRRRTYRRMINRFHRRSGWGLPLDLSRDTISLKGECVIGGVESLAGRLVRDLAGVKGGVSVGWLDPREMPMLAVGETEEGDEEIRGVAGRITAGYMIEGEAVKTIKSEVAICRFCDLFLSLWFDHQLKSRVLPIQLYRSFRGFLPDQQPSGSSML</sequence>
<organism evidence="1 2">
    <name type="scientific">Acer negundo</name>
    <name type="common">Box elder</name>
    <dbReference type="NCBI Taxonomy" id="4023"/>
    <lineage>
        <taxon>Eukaryota</taxon>
        <taxon>Viridiplantae</taxon>
        <taxon>Streptophyta</taxon>
        <taxon>Embryophyta</taxon>
        <taxon>Tracheophyta</taxon>
        <taxon>Spermatophyta</taxon>
        <taxon>Magnoliopsida</taxon>
        <taxon>eudicotyledons</taxon>
        <taxon>Gunneridae</taxon>
        <taxon>Pentapetalae</taxon>
        <taxon>rosids</taxon>
        <taxon>malvids</taxon>
        <taxon>Sapindales</taxon>
        <taxon>Sapindaceae</taxon>
        <taxon>Hippocastanoideae</taxon>
        <taxon>Acereae</taxon>
        <taxon>Acer</taxon>
    </lineage>
</organism>
<dbReference type="AlphaFoldDB" id="A0AAD5I7L7"/>
<reference evidence="1" key="1">
    <citation type="journal article" date="2022" name="Plant J.">
        <title>Strategies of tolerance reflected in two North American maple genomes.</title>
        <authorList>
            <person name="McEvoy S.L."/>
            <person name="Sezen U.U."/>
            <person name="Trouern-Trend A."/>
            <person name="McMahon S.M."/>
            <person name="Schaberg P.G."/>
            <person name="Yang J."/>
            <person name="Wegrzyn J.L."/>
            <person name="Swenson N.G."/>
        </authorList>
    </citation>
    <scope>NUCLEOTIDE SEQUENCE</scope>
    <source>
        <strain evidence="1">91603</strain>
    </source>
</reference>
<comment type="caution">
    <text evidence="1">The sequence shown here is derived from an EMBL/GenBank/DDBJ whole genome shotgun (WGS) entry which is preliminary data.</text>
</comment>
<keyword evidence="2" id="KW-1185">Reference proteome</keyword>
<proteinExistence type="predicted"/>